<feature type="transmembrane region" description="Helical" evidence="1">
    <location>
        <begin position="87"/>
        <end position="107"/>
    </location>
</feature>
<keyword evidence="1" id="KW-0812">Transmembrane</keyword>
<evidence type="ECO:0000313" key="2">
    <source>
        <dbReference type="EMBL" id="MEY9258512.1"/>
    </source>
</evidence>
<gene>
    <name evidence="2" type="ORF">ABH903_001533</name>
</gene>
<accession>A0ABV4EJ28</accession>
<sequence>MLRYLAALPFALPAFALGATIAGIVSRRFGRQIHEHPAVVFLWLASLSLILAATLTPSSQAFEAHEGLRTTRVWIWSLPSPGALTHVNWQSMNLLLFAPAGFASGLYSGRRNVMLFGSLALLSSLAVEVVQYLLIPLGRAQFNSATVIIGWIGITVGVLVGVLVSALYRRGRSRATAPA</sequence>
<feature type="transmembrane region" description="Helical" evidence="1">
    <location>
        <begin position="6"/>
        <end position="26"/>
    </location>
</feature>
<evidence type="ECO:0000256" key="1">
    <source>
        <dbReference type="SAM" id="Phobius"/>
    </source>
</evidence>
<keyword evidence="3" id="KW-1185">Reference proteome</keyword>
<evidence type="ECO:0008006" key="4">
    <source>
        <dbReference type="Google" id="ProtNLM"/>
    </source>
</evidence>
<keyword evidence="1" id="KW-0472">Membrane</keyword>
<dbReference type="EMBL" id="JBGBYS010000006">
    <property type="protein sequence ID" value="MEY9258512.1"/>
    <property type="molecule type" value="Genomic_DNA"/>
</dbReference>
<reference evidence="2 3" key="1">
    <citation type="submission" date="2024-07" db="EMBL/GenBank/DDBJ databases">
        <title>Mealworm larvae gut microbial communities from Newark, Delaware, USA.</title>
        <authorList>
            <person name="Blenner M."/>
        </authorList>
    </citation>
    <scope>NUCLEOTIDE SEQUENCE [LARGE SCALE GENOMIC DNA]</scope>
    <source>
        <strain evidence="2 3">UD i117</strain>
    </source>
</reference>
<keyword evidence="1" id="KW-1133">Transmembrane helix</keyword>
<name>A0ABV4EJ28_BREEP</name>
<proteinExistence type="predicted"/>
<comment type="caution">
    <text evidence="2">The sequence shown here is derived from an EMBL/GenBank/DDBJ whole genome shotgun (WGS) entry which is preliminary data.</text>
</comment>
<organism evidence="2 3">
    <name type="scientific">Brevibacterium epidermidis</name>
    <dbReference type="NCBI Taxonomy" id="1698"/>
    <lineage>
        <taxon>Bacteria</taxon>
        <taxon>Bacillati</taxon>
        <taxon>Actinomycetota</taxon>
        <taxon>Actinomycetes</taxon>
        <taxon>Micrococcales</taxon>
        <taxon>Brevibacteriaceae</taxon>
        <taxon>Brevibacterium</taxon>
    </lineage>
</organism>
<dbReference type="Proteomes" id="UP001565435">
    <property type="component" value="Unassembled WGS sequence"/>
</dbReference>
<evidence type="ECO:0000313" key="3">
    <source>
        <dbReference type="Proteomes" id="UP001565435"/>
    </source>
</evidence>
<feature type="transmembrane region" description="Helical" evidence="1">
    <location>
        <begin position="38"/>
        <end position="56"/>
    </location>
</feature>
<feature type="transmembrane region" description="Helical" evidence="1">
    <location>
        <begin position="147"/>
        <end position="168"/>
    </location>
</feature>
<protein>
    <recommendedName>
        <fullName evidence="4">VanZ family protein</fullName>
    </recommendedName>
</protein>
<feature type="transmembrane region" description="Helical" evidence="1">
    <location>
        <begin position="114"/>
        <end position="135"/>
    </location>
</feature>